<dbReference type="RefSeq" id="WP_317065102.1">
    <property type="nucleotide sequence ID" value="NZ_WBKO01000001.1"/>
</dbReference>
<dbReference type="Gene3D" id="3.40.50.300">
    <property type="entry name" value="P-loop containing nucleotide triphosphate hydrolases"/>
    <property type="match status" value="2"/>
</dbReference>
<reference evidence="8 9" key="1">
    <citation type="submission" date="2019-10" db="EMBL/GenBank/DDBJ databases">
        <title>Isolation and characterization of Methanoculleus sp. Wushi-C6 from a hot spring well.</title>
        <authorList>
            <person name="Chen S.-C."/>
            <person name="Lan Z.-H."/>
            <person name="You Y.-T."/>
            <person name="Lai M.-C."/>
        </authorList>
    </citation>
    <scope>NUCLEOTIDE SEQUENCE [LARGE SCALE GENOMIC DNA]</scope>
    <source>
        <strain evidence="8 9">Wushi-C6</strain>
    </source>
</reference>
<dbReference type="PROSITE" id="PS51194">
    <property type="entry name" value="HELICASE_CTER"/>
    <property type="match status" value="1"/>
</dbReference>
<feature type="region of interest" description="Disordered" evidence="5">
    <location>
        <begin position="508"/>
        <end position="534"/>
    </location>
</feature>
<keyword evidence="4" id="KW-0067">ATP-binding</keyword>
<dbReference type="EMBL" id="WBKO01000001">
    <property type="protein sequence ID" value="MDV2482079.1"/>
    <property type="molecule type" value="Genomic_DNA"/>
</dbReference>
<keyword evidence="2" id="KW-0378">Hydrolase</keyword>
<dbReference type="Gene3D" id="3.40.50.10130">
    <property type="match status" value="1"/>
</dbReference>
<name>A0ABU3X205_9EURY</name>
<dbReference type="Proteomes" id="UP001281203">
    <property type="component" value="Unassembled WGS sequence"/>
</dbReference>
<accession>A0ABU3X205</accession>
<dbReference type="Gene3D" id="1.20.1320.20">
    <property type="entry name" value="hef helicase domain"/>
    <property type="match status" value="1"/>
</dbReference>
<feature type="domain" description="Helicase C-terminal" evidence="7">
    <location>
        <begin position="357"/>
        <end position="525"/>
    </location>
</feature>
<evidence type="ECO:0000259" key="6">
    <source>
        <dbReference type="PROSITE" id="PS51192"/>
    </source>
</evidence>
<dbReference type="InterPro" id="IPR011545">
    <property type="entry name" value="DEAD/DEAH_box_helicase_dom"/>
</dbReference>
<evidence type="ECO:0000256" key="2">
    <source>
        <dbReference type="ARBA" id="ARBA00022801"/>
    </source>
</evidence>
<dbReference type="InterPro" id="IPR041755">
    <property type="entry name" value="Hef_ID"/>
</dbReference>
<dbReference type="SUPFAM" id="SSF52980">
    <property type="entry name" value="Restriction endonuclease-like"/>
    <property type="match status" value="1"/>
</dbReference>
<dbReference type="Gene3D" id="1.10.150.20">
    <property type="entry name" value="5' to 3' exonuclease, C-terminal subdomain"/>
    <property type="match status" value="1"/>
</dbReference>
<evidence type="ECO:0000256" key="3">
    <source>
        <dbReference type="ARBA" id="ARBA00022806"/>
    </source>
</evidence>
<dbReference type="SUPFAM" id="SSF47781">
    <property type="entry name" value="RuvA domain 2-like"/>
    <property type="match status" value="1"/>
</dbReference>
<dbReference type="InterPro" id="IPR011335">
    <property type="entry name" value="Restrct_endonuc-II-like"/>
</dbReference>
<dbReference type="Pfam" id="PF00271">
    <property type="entry name" value="Helicase_C"/>
    <property type="match status" value="1"/>
</dbReference>
<feature type="compositionally biased region" description="Pro residues" evidence="5">
    <location>
        <begin position="515"/>
        <end position="533"/>
    </location>
</feature>
<dbReference type="CDD" id="cd20075">
    <property type="entry name" value="XPF_nuclease_XPF_arch"/>
    <property type="match status" value="1"/>
</dbReference>
<feature type="domain" description="Helicase ATP-binding" evidence="6">
    <location>
        <begin position="23"/>
        <end position="196"/>
    </location>
</feature>
<dbReference type="SMART" id="SM00891">
    <property type="entry name" value="ERCC4"/>
    <property type="match status" value="1"/>
</dbReference>
<keyword evidence="9" id="KW-1185">Reference proteome</keyword>
<dbReference type="InterPro" id="IPR027417">
    <property type="entry name" value="P-loop_NTPase"/>
</dbReference>
<keyword evidence="3 8" id="KW-0347">Helicase</keyword>
<protein>
    <submittedName>
        <fullName evidence="8">DEAD/DEAH box helicase</fullName>
    </submittedName>
</protein>
<dbReference type="Pfam" id="PF14520">
    <property type="entry name" value="HHH_5"/>
    <property type="match status" value="1"/>
</dbReference>
<dbReference type="Pfam" id="PF02732">
    <property type="entry name" value="ERCC4"/>
    <property type="match status" value="1"/>
</dbReference>
<dbReference type="InterPro" id="IPR014001">
    <property type="entry name" value="Helicase_ATP-bd"/>
</dbReference>
<proteinExistence type="predicted"/>
<evidence type="ECO:0000313" key="8">
    <source>
        <dbReference type="EMBL" id="MDV2482079.1"/>
    </source>
</evidence>
<evidence type="ECO:0000313" key="9">
    <source>
        <dbReference type="Proteomes" id="UP001281203"/>
    </source>
</evidence>
<comment type="caution">
    <text evidence="8">The sequence shown here is derived from an EMBL/GenBank/DDBJ whole genome shotgun (WGS) entry which is preliminary data.</text>
</comment>
<sequence length="775" mass="85005">MNCVSHPLIRPQSIEERRYQLAIALRALDANTMVVLPTGLGKTAVALLVAASRLRSHQGKVLMLAPTKPLVEQHLRFFKQFLLFREGSEPQDSDFAMFTGDTPPEERARAWEACRICFATPQVIKNDCLGGRYSLADVVMMVVDECHRAVGNYAYVFLAQHYCTTADRPLLLAMTASPGGDQMKVQEVCTNLRIEAVETRVETDEDVRPYIHERDVQYLDVYLPEELQAALVALRGLVGSRLDRLAELNFRVPKPDKLSMKALNALNAQIQQRIRTRDPSAFIAASLHAECMKLRHAISLAETQGSEALRLYLARLGAEGASSAGSKASKRLVGDPVYQHLVEVAGGWKEELHPKASIVRELVKAQLAAHPESRIIVFATYRDTVQTLVETLTAGGIACERFVGQASRDAEKGLSQKEQIASLARFREGAFKCLVATSVGEEGLDVPSTDMVIFYEAVPSEIRSIQRKGRTGRSGSGTIIVLVTKGTSDETFRYVSQNRERAMVTGIRSMSTPPASSPEPVTAPDPAPVPAPDPGSLLVPPVPPAPSIPAATKQVSFQDFTPAGPAITVDDRETSSRVAGRLHELGASITLERLESGDYAIGDRILVERKTVQDFMNTLVERDLFGQLRAMADAALRPVLIIEGEDDLYAVRNIHPNAVRGTLAAITVDMGIALIRTRDADDTAEVLYVLAQREGSERGERKVHPKKSYRSVQEEQEYALAAFPNIGLKSARLLLEHFGSLKAIVDAEAEDLAAVHGIGEKTARGIWDLARRPYR</sequence>
<dbReference type="PANTHER" id="PTHR14025">
    <property type="entry name" value="FANCONI ANEMIA GROUP M FANCM FAMILY MEMBER"/>
    <property type="match status" value="1"/>
</dbReference>
<keyword evidence="1" id="KW-0547">Nucleotide-binding</keyword>
<dbReference type="SMART" id="SM00487">
    <property type="entry name" value="DEXDc"/>
    <property type="match status" value="1"/>
</dbReference>
<dbReference type="PANTHER" id="PTHR14025:SF20">
    <property type="entry name" value="FANCONI ANEMIA GROUP M PROTEIN"/>
    <property type="match status" value="1"/>
</dbReference>
<dbReference type="CDD" id="cd12089">
    <property type="entry name" value="Hef_ID"/>
    <property type="match status" value="1"/>
</dbReference>
<dbReference type="PROSITE" id="PS51192">
    <property type="entry name" value="HELICASE_ATP_BIND_1"/>
    <property type="match status" value="1"/>
</dbReference>
<dbReference type="InterPro" id="IPR001650">
    <property type="entry name" value="Helicase_C-like"/>
</dbReference>
<organism evidence="8 9">
    <name type="scientific">Methanoculleus caldifontis</name>
    <dbReference type="NCBI Taxonomy" id="2651577"/>
    <lineage>
        <taxon>Archaea</taxon>
        <taxon>Methanobacteriati</taxon>
        <taxon>Methanobacteriota</taxon>
        <taxon>Stenosarchaea group</taxon>
        <taxon>Methanomicrobia</taxon>
        <taxon>Methanomicrobiales</taxon>
        <taxon>Methanomicrobiaceae</taxon>
        <taxon>Methanoculleus</taxon>
    </lineage>
</organism>
<evidence type="ECO:0000256" key="1">
    <source>
        <dbReference type="ARBA" id="ARBA00022741"/>
    </source>
</evidence>
<evidence type="ECO:0000256" key="4">
    <source>
        <dbReference type="ARBA" id="ARBA00022840"/>
    </source>
</evidence>
<dbReference type="SUPFAM" id="SSF52540">
    <property type="entry name" value="P-loop containing nucleoside triphosphate hydrolases"/>
    <property type="match status" value="1"/>
</dbReference>
<dbReference type="InterPro" id="IPR010994">
    <property type="entry name" value="RuvA_2-like"/>
</dbReference>
<dbReference type="Pfam" id="PF00270">
    <property type="entry name" value="DEAD"/>
    <property type="match status" value="1"/>
</dbReference>
<gene>
    <name evidence="8" type="ORF">F8E02_08740</name>
</gene>
<dbReference type="SMART" id="SM00490">
    <property type="entry name" value="HELICc"/>
    <property type="match status" value="1"/>
</dbReference>
<dbReference type="Pfam" id="PF21210">
    <property type="entry name" value="RNA_helicase_helical"/>
    <property type="match status" value="1"/>
</dbReference>
<dbReference type="GO" id="GO:0004386">
    <property type="term" value="F:helicase activity"/>
    <property type="evidence" value="ECO:0007669"/>
    <property type="project" value="UniProtKB-KW"/>
</dbReference>
<dbReference type="NCBIfam" id="NF010337">
    <property type="entry name" value="PRK13766.1"/>
    <property type="match status" value="1"/>
</dbReference>
<dbReference type="InterPro" id="IPR006166">
    <property type="entry name" value="ERCC4_domain"/>
</dbReference>
<evidence type="ECO:0000256" key="5">
    <source>
        <dbReference type="SAM" id="MobiDB-lite"/>
    </source>
</evidence>
<evidence type="ECO:0000259" key="7">
    <source>
        <dbReference type="PROSITE" id="PS51194"/>
    </source>
</evidence>